<evidence type="ECO:0000256" key="3">
    <source>
        <dbReference type="ARBA" id="ARBA00004584"/>
    </source>
</evidence>
<keyword evidence="16" id="KW-0137">Centromere</keyword>
<dbReference type="Gene3D" id="3.30.60.60">
    <property type="entry name" value="N-acetyl transferase-like"/>
    <property type="match status" value="1"/>
</dbReference>
<dbReference type="InterPro" id="IPR036060">
    <property type="entry name" value="Znf_C2H2C_sf"/>
</dbReference>
<keyword evidence="7" id="KW-0235">DNA replication</keyword>
<feature type="compositionally biased region" description="Basic and acidic residues" evidence="19">
    <location>
        <begin position="11"/>
        <end position="28"/>
    </location>
</feature>
<evidence type="ECO:0000256" key="10">
    <source>
        <dbReference type="ARBA" id="ARBA00022833"/>
    </source>
</evidence>
<feature type="domain" description="MYST-type HAT" evidence="20">
    <location>
        <begin position="267"/>
        <end position="542"/>
    </location>
</feature>
<dbReference type="GO" id="GO:0006357">
    <property type="term" value="P:regulation of transcription by RNA polymerase II"/>
    <property type="evidence" value="ECO:0007669"/>
    <property type="project" value="TreeGrafter"/>
</dbReference>
<dbReference type="InterPro" id="IPR050603">
    <property type="entry name" value="MYST_HAT"/>
</dbReference>
<dbReference type="GO" id="GO:0006260">
    <property type="term" value="P:DNA replication"/>
    <property type="evidence" value="ECO:0007669"/>
    <property type="project" value="UniProtKB-KW"/>
</dbReference>
<evidence type="ECO:0000256" key="19">
    <source>
        <dbReference type="SAM" id="MobiDB-lite"/>
    </source>
</evidence>
<keyword evidence="22" id="KW-1185">Reference proteome</keyword>
<keyword evidence="13" id="KW-0805">Transcription regulation</keyword>
<feature type="active site" description="Proton donor/acceptor" evidence="17">
    <location>
        <position position="443"/>
    </location>
</feature>
<dbReference type="SUPFAM" id="SSF55729">
    <property type="entry name" value="Acyl-CoA N-acyltransferases (Nat)"/>
    <property type="match status" value="1"/>
</dbReference>
<dbReference type="GO" id="GO:0003712">
    <property type="term" value="F:transcription coregulator activity"/>
    <property type="evidence" value="ECO:0007669"/>
    <property type="project" value="TreeGrafter"/>
</dbReference>
<keyword evidence="10" id="KW-0862">Zinc</keyword>
<dbReference type="GO" id="GO:0003682">
    <property type="term" value="F:chromatin binding"/>
    <property type="evidence" value="ECO:0007669"/>
    <property type="project" value="TreeGrafter"/>
</dbReference>
<evidence type="ECO:0000256" key="12">
    <source>
        <dbReference type="ARBA" id="ARBA00022990"/>
    </source>
</evidence>
<comment type="caution">
    <text evidence="21">The sequence shown here is derived from an EMBL/GenBank/DDBJ whole genome shotgun (WGS) entry which is preliminary data.</text>
</comment>
<dbReference type="InterPro" id="IPR036388">
    <property type="entry name" value="WH-like_DNA-bd_sf"/>
</dbReference>
<dbReference type="FunFam" id="3.40.630.30:FF:000001">
    <property type="entry name" value="Histone acetyltransferase"/>
    <property type="match status" value="1"/>
</dbReference>
<keyword evidence="8" id="KW-0479">Metal-binding</keyword>
<dbReference type="GO" id="GO:0008270">
    <property type="term" value="F:zinc ion binding"/>
    <property type="evidence" value="ECO:0007669"/>
    <property type="project" value="UniProtKB-KW"/>
</dbReference>
<comment type="subcellular location">
    <subcellularLocation>
        <location evidence="3">Chromosome</location>
        <location evidence="3">Centromere</location>
    </subcellularLocation>
    <subcellularLocation>
        <location evidence="2">Cytoplasm</location>
        <location evidence="2">Cytosol</location>
    </subcellularLocation>
    <subcellularLocation>
        <location evidence="1 18">Nucleus</location>
    </subcellularLocation>
</comment>
<evidence type="ECO:0000256" key="1">
    <source>
        <dbReference type="ARBA" id="ARBA00004123"/>
    </source>
</evidence>
<dbReference type="FunFam" id="3.30.60.60:FF:000001">
    <property type="entry name" value="Histone acetyltransferase"/>
    <property type="match status" value="1"/>
</dbReference>
<dbReference type="Pfam" id="PF01530">
    <property type="entry name" value="zf-C2HC"/>
    <property type="match status" value="1"/>
</dbReference>
<evidence type="ECO:0000256" key="13">
    <source>
        <dbReference type="ARBA" id="ARBA00023015"/>
    </source>
</evidence>
<dbReference type="GO" id="GO:0010484">
    <property type="term" value="F:histone H3 acetyltransferase activity"/>
    <property type="evidence" value="ECO:0007669"/>
    <property type="project" value="TreeGrafter"/>
</dbReference>
<dbReference type="GO" id="GO:0010485">
    <property type="term" value="F:histone H4 acetyltransferase activity"/>
    <property type="evidence" value="ECO:0007669"/>
    <property type="project" value="TreeGrafter"/>
</dbReference>
<comment type="similarity">
    <text evidence="4 18">Belongs to the MYST (SAS/MOZ) family.</text>
</comment>
<dbReference type="GO" id="GO:0000775">
    <property type="term" value="C:chromosome, centromeric region"/>
    <property type="evidence" value="ECO:0007669"/>
    <property type="project" value="UniProtKB-SubCell"/>
</dbReference>
<dbReference type="Gene3D" id="3.40.630.30">
    <property type="match status" value="1"/>
</dbReference>
<evidence type="ECO:0000256" key="16">
    <source>
        <dbReference type="ARBA" id="ARBA00023328"/>
    </source>
</evidence>
<dbReference type="EC" id="2.3.1.48" evidence="18"/>
<accession>A0AAD9P5L7</accession>
<dbReference type="FunFam" id="1.10.10.10:FF:000092">
    <property type="entry name" value="Histone acetyltransferase"/>
    <property type="match status" value="1"/>
</dbReference>
<dbReference type="InterPro" id="IPR016181">
    <property type="entry name" value="Acyl_CoA_acyltransferase"/>
</dbReference>
<evidence type="ECO:0000256" key="11">
    <source>
        <dbReference type="ARBA" id="ARBA00022853"/>
    </source>
</evidence>
<evidence type="ECO:0000313" key="22">
    <source>
        <dbReference type="Proteomes" id="UP001209878"/>
    </source>
</evidence>
<feature type="compositionally biased region" description="Polar residues" evidence="19">
    <location>
        <begin position="74"/>
        <end position="86"/>
    </location>
</feature>
<evidence type="ECO:0000313" key="21">
    <source>
        <dbReference type="EMBL" id="KAK2188596.1"/>
    </source>
</evidence>
<evidence type="ECO:0000256" key="17">
    <source>
        <dbReference type="PIRSR" id="PIRSR602717-51"/>
    </source>
</evidence>
<evidence type="ECO:0000256" key="7">
    <source>
        <dbReference type="ARBA" id="ARBA00022705"/>
    </source>
</evidence>
<dbReference type="Pfam" id="PF01853">
    <property type="entry name" value="MOZ_SAS"/>
    <property type="match status" value="1"/>
</dbReference>
<dbReference type="GO" id="GO:0036409">
    <property type="term" value="C:histone H3-K14 acetyltransferase complex"/>
    <property type="evidence" value="ECO:0007669"/>
    <property type="project" value="UniProtKB-ARBA"/>
</dbReference>
<dbReference type="AlphaFoldDB" id="A0AAD9P5L7"/>
<evidence type="ECO:0000256" key="15">
    <source>
        <dbReference type="ARBA" id="ARBA00023242"/>
    </source>
</evidence>
<name>A0AAD9P5L7_RIDPI</name>
<keyword evidence="5" id="KW-0963">Cytoplasm</keyword>
<proteinExistence type="inferred from homology"/>
<evidence type="ECO:0000256" key="9">
    <source>
        <dbReference type="ARBA" id="ARBA00022771"/>
    </source>
</evidence>
<evidence type="ECO:0000256" key="8">
    <source>
        <dbReference type="ARBA" id="ARBA00022723"/>
    </source>
</evidence>
<dbReference type="PROSITE" id="PS51802">
    <property type="entry name" value="ZF_CCHHC"/>
    <property type="match status" value="1"/>
</dbReference>
<feature type="region of interest" description="Disordered" evidence="19">
    <location>
        <begin position="1"/>
        <end position="89"/>
    </location>
</feature>
<dbReference type="PANTHER" id="PTHR10615">
    <property type="entry name" value="HISTONE ACETYLTRANSFERASE"/>
    <property type="match status" value="1"/>
</dbReference>
<sequence length="546" mass="63311">MIGYHILQQRGHRDSDSDNSNDGKRAGDGDDSSDDVDAGCNTRMSTRSKGISTPVTVEQKPSPPSAKQRKTQKITDTPNGKGTNGITEDKDIPVDYALVKRAARVVAEDSFKYTTDHARCPLPGCDSKGHLTGKHDTHRTISGCPLYNNMTAEECKARFLERDALTQERKRLQQEFDDRRDLRRQSATQTQQERKRRMKSKRAQRSEITQEVRNEWDAHQAKQDHPRQPLLKGLTSKYDLKLFQEAQSKACEELQYEMNLHYQLGNTQEYRIKQIEMGRYEMDTWYSAPYPEEYARLPKLYICEYCLKYMRTAVIARRHAAKCVWRHPPGDEIYRKGNISVFEVNGKKNKIYCQNLCLLAKLFLDHKTLYYDVEPFLFYVMTEADNQGCHMVGYFSKEKQSFLNYNVSCILTMPPYMRRGYGKMIIDFSYLLSKVEHKVGSPERPLSDLGLISYRSYWKDVLLTYLHSFSGREICIKDLSQETAVNANDIVSTLQSLGMLKYWKGKHLVLKRQDLIDEYLKKKAKKRPDQLVIEPAGLKWTPPISR</sequence>
<gene>
    <name evidence="21" type="ORF">NP493_127g02001</name>
</gene>
<keyword evidence="6" id="KW-0808">Transferase</keyword>
<reference evidence="21" key="1">
    <citation type="journal article" date="2023" name="Mol. Biol. Evol.">
        <title>Third-Generation Sequencing Reveals the Adaptive Role of the Epigenome in Three Deep-Sea Polychaetes.</title>
        <authorList>
            <person name="Perez M."/>
            <person name="Aroh O."/>
            <person name="Sun Y."/>
            <person name="Lan Y."/>
            <person name="Juniper S.K."/>
            <person name="Young C.R."/>
            <person name="Angers B."/>
            <person name="Qian P.Y."/>
        </authorList>
    </citation>
    <scope>NUCLEOTIDE SEQUENCE</scope>
    <source>
        <strain evidence="21">R07B-5</strain>
    </source>
</reference>
<evidence type="ECO:0000256" key="4">
    <source>
        <dbReference type="ARBA" id="ARBA00010107"/>
    </source>
</evidence>
<feature type="compositionally biased region" description="Basic residues" evidence="19">
    <location>
        <begin position="194"/>
        <end position="203"/>
    </location>
</feature>
<comment type="catalytic activity">
    <reaction evidence="18">
        <text>L-lysyl-[protein] + acetyl-CoA = N(6)-acetyl-L-lysyl-[protein] + CoA + H(+)</text>
        <dbReference type="Rhea" id="RHEA:45948"/>
        <dbReference type="Rhea" id="RHEA-COMP:9752"/>
        <dbReference type="Rhea" id="RHEA-COMP:10731"/>
        <dbReference type="ChEBI" id="CHEBI:15378"/>
        <dbReference type="ChEBI" id="CHEBI:29969"/>
        <dbReference type="ChEBI" id="CHEBI:57287"/>
        <dbReference type="ChEBI" id="CHEBI:57288"/>
        <dbReference type="ChEBI" id="CHEBI:61930"/>
        <dbReference type="EC" id="2.3.1.48"/>
    </reaction>
</comment>
<dbReference type="GO" id="GO:0045815">
    <property type="term" value="P:transcription initiation-coupled chromatin remodeling"/>
    <property type="evidence" value="ECO:0007669"/>
    <property type="project" value="UniProtKB-ARBA"/>
</dbReference>
<dbReference type="InterPro" id="IPR040706">
    <property type="entry name" value="Zf-MYST"/>
</dbReference>
<dbReference type="Gene3D" id="4.10.320.30">
    <property type="match status" value="1"/>
</dbReference>
<keyword evidence="14" id="KW-0804">Transcription</keyword>
<dbReference type="PROSITE" id="PS51726">
    <property type="entry name" value="MYST_HAT"/>
    <property type="match status" value="1"/>
</dbReference>
<evidence type="ECO:0000256" key="6">
    <source>
        <dbReference type="ARBA" id="ARBA00022679"/>
    </source>
</evidence>
<dbReference type="GO" id="GO:0005829">
    <property type="term" value="C:cytosol"/>
    <property type="evidence" value="ECO:0007669"/>
    <property type="project" value="UniProtKB-SubCell"/>
</dbReference>
<evidence type="ECO:0000256" key="2">
    <source>
        <dbReference type="ARBA" id="ARBA00004514"/>
    </source>
</evidence>
<evidence type="ECO:0000256" key="18">
    <source>
        <dbReference type="RuleBase" id="RU361211"/>
    </source>
</evidence>
<keyword evidence="12" id="KW-0007">Acetylation</keyword>
<feature type="compositionally biased region" description="Polar residues" evidence="19">
    <location>
        <begin position="42"/>
        <end position="56"/>
    </location>
</feature>
<dbReference type="Gene3D" id="1.10.10.10">
    <property type="entry name" value="Winged helix-like DNA-binding domain superfamily/Winged helix DNA-binding domain"/>
    <property type="match status" value="1"/>
</dbReference>
<keyword evidence="9" id="KW-0863">Zinc-finger</keyword>
<dbReference type="GO" id="GO:1902035">
    <property type="term" value="P:positive regulation of hematopoietic stem cell proliferation"/>
    <property type="evidence" value="ECO:0007669"/>
    <property type="project" value="UniProtKB-ARBA"/>
</dbReference>
<dbReference type="Proteomes" id="UP001209878">
    <property type="component" value="Unassembled WGS sequence"/>
</dbReference>
<feature type="region of interest" description="Disordered" evidence="19">
    <location>
        <begin position="176"/>
        <end position="209"/>
    </location>
</feature>
<keyword evidence="15 18" id="KW-0539">Nucleus</keyword>
<protein>
    <recommendedName>
        <fullName evidence="18">Histone acetyltransferase</fullName>
        <ecNumber evidence="18">2.3.1.48</ecNumber>
    </recommendedName>
</protein>
<keyword evidence="11" id="KW-0156">Chromatin regulator</keyword>
<evidence type="ECO:0000256" key="14">
    <source>
        <dbReference type="ARBA" id="ARBA00023163"/>
    </source>
</evidence>
<dbReference type="SUPFAM" id="SSF103637">
    <property type="entry name" value="CCHHC domain"/>
    <property type="match status" value="1"/>
</dbReference>
<evidence type="ECO:0000256" key="5">
    <source>
        <dbReference type="ARBA" id="ARBA00022490"/>
    </source>
</evidence>
<dbReference type="InterPro" id="IPR002515">
    <property type="entry name" value="Znf_C2H2C"/>
</dbReference>
<evidence type="ECO:0000259" key="20">
    <source>
        <dbReference type="PROSITE" id="PS51726"/>
    </source>
</evidence>
<dbReference type="InterPro" id="IPR002717">
    <property type="entry name" value="HAT_MYST-type"/>
</dbReference>
<organism evidence="21 22">
    <name type="scientific">Ridgeia piscesae</name>
    <name type="common">Tubeworm</name>
    <dbReference type="NCBI Taxonomy" id="27915"/>
    <lineage>
        <taxon>Eukaryota</taxon>
        <taxon>Metazoa</taxon>
        <taxon>Spiralia</taxon>
        <taxon>Lophotrochozoa</taxon>
        <taxon>Annelida</taxon>
        <taxon>Polychaeta</taxon>
        <taxon>Sedentaria</taxon>
        <taxon>Canalipalpata</taxon>
        <taxon>Sabellida</taxon>
        <taxon>Siboglinidae</taxon>
        <taxon>Ridgeia</taxon>
    </lineage>
</organism>
<dbReference type="Pfam" id="PF17772">
    <property type="entry name" value="zf-MYST"/>
    <property type="match status" value="1"/>
</dbReference>
<dbReference type="PANTHER" id="PTHR10615:SF161">
    <property type="entry name" value="HISTONE ACETYLTRANSFERASE KAT7"/>
    <property type="match status" value="1"/>
</dbReference>
<dbReference type="EMBL" id="JAODUO010000127">
    <property type="protein sequence ID" value="KAK2188596.1"/>
    <property type="molecule type" value="Genomic_DNA"/>
</dbReference>